<evidence type="ECO:0000313" key="4">
    <source>
        <dbReference type="Proteomes" id="UP000550260"/>
    </source>
</evidence>
<dbReference type="Proteomes" id="UP000550260">
    <property type="component" value="Unassembled WGS sequence"/>
</dbReference>
<accession>A0A2N3WFR8</accession>
<protein>
    <recommendedName>
        <fullName evidence="5">Thiocillin family RiPP</fullName>
    </recommendedName>
</protein>
<keyword evidence="3" id="KW-1185">Reference proteome</keyword>
<evidence type="ECO:0008006" key="5">
    <source>
        <dbReference type="Google" id="ProtNLM"/>
    </source>
</evidence>
<sequence>MNEEILEPATTELTIEQLSDAQAGSFCLGSVGTAGCPSSAGTVGTASSS</sequence>
<comment type="caution">
    <text evidence="2">The sequence shown here is derived from an EMBL/GenBank/DDBJ whole genome shotgun (WGS) entry which is preliminary data.</text>
</comment>
<dbReference type="RefSeq" id="WP_158242476.1">
    <property type="nucleotide sequence ID" value="NZ_JACJHR010000011.1"/>
</dbReference>
<evidence type="ECO:0000313" key="3">
    <source>
        <dbReference type="Proteomes" id="UP000233750"/>
    </source>
</evidence>
<organism evidence="2 3">
    <name type="scientific">Amycolatopsis echigonensis</name>
    <dbReference type="NCBI Taxonomy" id="2576905"/>
    <lineage>
        <taxon>Bacteria</taxon>
        <taxon>Bacillati</taxon>
        <taxon>Actinomycetota</taxon>
        <taxon>Actinomycetes</taxon>
        <taxon>Pseudonocardiales</taxon>
        <taxon>Pseudonocardiaceae</taxon>
        <taxon>Amycolatopsis</taxon>
    </lineage>
</organism>
<name>A0A2N3WFR8_9PSEU</name>
<dbReference type="EMBL" id="JACJHR010000011">
    <property type="protein sequence ID" value="MBB2499569.1"/>
    <property type="molecule type" value="Genomic_DNA"/>
</dbReference>
<dbReference type="OrthoDB" id="3637551at2"/>
<reference evidence="2 3" key="1">
    <citation type="submission" date="2017-12" db="EMBL/GenBank/DDBJ databases">
        <title>Sequencing the genomes of 1000 Actinobacteria strains.</title>
        <authorList>
            <person name="Klenk H.-P."/>
        </authorList>
    </citation>
    <scope>NUCLEOTIDE SEQUENCE [LARGE SCALE GENOMIC DNA]</scope>
    <source>
        <strain evidence="2 3">DSM 45165</strain>
    </source>
</reference>
<accession>A0A8E1VWE4</accession>
<dbReference type="AlphaFoldDB" id="A0A2N3WFR8"/>
<dbReference type="EMBL" id="PJMY01000003">
    <property type="protein sequence ID" value="PKV92697.1"/>
    <property type="molecule type" value="Genomic_DNA"/>
</dbReference>
<evidence type="ECO:0000313" key="1">
    <source>
        <dbReference type="EMBL" id="MBB2499569.1"/>
    </source>
</evidence>
<dbReference type="Proteomes" id="UP000233750">
    <property type="component" value="Unassembled WGS sequence"/>
</dbReference>
<proteinExistence type="predicted"/>
<evidence type="ECO:0000313" key="2">
    <source>
        <dbReference type="EMBL" id="PKV92697.1"/>
    </source>
</evidence>
<gene>
    <name evidence="2" type="ORF">ATK30_3520</name>
    <name evidence="1" type="ORF">H5411_10570</name>
</gene>
<reference evidence="1 4" key="2">
    <citation type="submission" date="2020-08" db="EMBL/GenBank/DDBJ databases">
        <title>Amycolatopsis echigonensis JCM 21831.</title>
        <authorList>
            <person name="Tedsree N."/>
            <person name="Kuncharoen N."/>
            <person name="Likhitwitayawuid K."/>
            <person name="Tanasupawat S."/>
        </authorList>
    </citation>
    <scope>NUCLEOTIDE SEQUENCE [LARGE SCALE GENOMIC DNA]</scope>
    <source>
        <strain evidence="1 4">JCM 21831</strain>
    </source>
</reference>